<dbReference type="SUPFAM" id="SSF55031">
    <property type="entry name" value="Bacterial exopeptidase dimerisation domain"/>
    <property type="match status" value="1"/>
</dbReference>
<comment type="cofactor">
    <cofactor evidence="2">
        <name>Zn(2+)</name>
        <dbReference type="ChEBI" id="CHEBI:29105"/>
    </cofactor>
</comment>
<dbReference type="InterPro" id="IPR011650">
    <property type="entry name" value="Peptidase_M20_dimer"/>
</dbReference>
<dbReference type="InterPro" id="IPR001261">
    <property type="entry name" value="ArgE/DapE_CS"/>
</dbReference>
<dbReference type="SUPFAM" id="SSF53187">
    <property type="entry name" value="Zn-dependent exopeptidases"/>
    <property type="match status" value="1"/>
</dbReference>
<dbReference type="PROSITE" id="PS00758">
    <property type="entry name" value="ARGE_DAPE_CPG2_1"/>
    <property type="match status" value="1"/>
</dbReference>
<dbReference type="NCBIfam" id="TIGR01910">
    <property type="entry name" value="DapE-ArgE"/>
    <property type="match status" value="1"/>
</dbReference>
<comment type="cofactor">
    <cofactor evidence="1">
        <name>Co(2+)</name>
        <dbReference type="ChEBI" id="CHEBI:48828"/>
    </cofactor>
</comment>
<comment type="pathway">
    <text evidence="3">Amino-acid biosynthesis; L-lysine biosynthesis via DAP pathway; LL-2,6-diaminopimelate from (S)-tetrahydrodipicolinate (succinylase route): step 3/3.</text>
</comment>
<dbReference type="GO" id="GO:0009014">
    <property type="term" value="F:succinyl-diaminopimelate desuccinylase activity"/>
    <property type="evidence" value="ECO:0007669"/>
    <property type="project" value="UniProtKB-EC"/>
</dbReference>
<reference evidence="13" key="1">
    <citation type="journal article" date="2020" name="ISME J.">
        <title>Gammaproteobacteria mediating utilization of methyl-, sulfur- and petroleum organic compounds in deep ocean hydrothermal plumes.</title>
        <authorList>
            <person name="Zhou Z."/>
            <person name="Liu Y."/>
            <person name="Pan J."/>
            <person name="Cron B.R."/>
            <person name="Toner B.M."/>
            <person name="Anantharaman K."/>
            <person name="Breier J.A."/>
            <person name="Dick G.J."/>
            <person name="Li M."/>
        </authorList>
    </citation>
    <scope>NUCLEOTIDE SEQUENCE</scope>
    <source>
        <strain evidence="13">SZUA-1515</strain>
    </source>
</reference>
<evidence type="ECO:0000256" key="10">
    <source>
        <dbReference type="ARBA" id="ARBA00023285"/>
    </source>
</evidence>
<dbReference type="InterPro" id="IPR036264">
    <property type="entry name" value="Bact_exopeptidase_dim_dom"/>
</dbReference>
<dbReference type="InterPro" id="IPR050072">
    <property type="entry name" value="Peptidase_M20A"/>
</dbReference>
<evidence type="ECO:0000256" key="4">
    <source>
        <dbReference type="ARBA" id="ARBA00006247"/>
    </source>
</evidence>
<dbReference type="EMBL" id="DQVM01000051">
    <property type="protein sequence ID" value="HIQ29482.1"/>
    <property type="molecule type" value="Genomic_DNA"/>
</dbReference>
<comment type="catalytic activity">
    <reaction evidence="11">
        <text>N-succinyl-(2S,6S)-2,6-diaminopimelate + H2O = (2S,6S)-2,6-diaminopimelate + succinate</text>
        <dbReference type="Rhea" id="RHEA:22608"/>
        <dbReference type="ChEBI" id="CHEBI:15377"/>
        <dbReference type="ChEBI" id="CHEBI:30031"/>
        <dbReference type="ChEBI" id="CHEBI:57609"/>
        <dbReference type="ChEBI" id="CHEBI:58087"/>
        <dbReference type="EC" id="3.5.1.18"/>
    </reaction>
</comment>
<comment type="caution">
    <text evidence="13">The sequence shown here is derived from an EMBL/GenBank/DDBJ whole genome shotgun (WGS) entry which is preliminary data.</text>
</comment>
<keyword evidence="7" id="KW-0479">Metal-binding</keyword>
<dbReference type="GO" id="GO:0009089">
    <property type="term" value="P:lysine biosynthetic process via diaminopimelate"/>
    <property type="evidence" value="ECO:0007669"/>
    <property type="project" value="UniProtKB-UniPathway"/>
</dbReference>
<dbReference type="InterPro" id="IPR002933">
    <property type="entry name" value="Peptidase_M20"/>
</dbReference>
<evidence type="ECO:0000259" key="12">
    <source>
        <dbReference type="Pfam" id="PF07687"/>
    </source>
</evidence>
<evidence type="ECO:0000256" key="3">
    <source>
        <dbReference type="ARBA" id="ARBA00005130"/>
    </source>
</evidence>
<dbReference type="EC" id="3.5.1.18" evidence="5"/>
<dbReference type="UniPathway" id="UPA00034">
    <property type="reaction ID" value="UER00021"/>
</dbReference>
<proteinExistence type="inferred from homology"/>
<evidence type="ECO:0000256" key="2">
    <source>
        <dbReference type="ARBA" id="ARBA00001947"/>
    </source>
</evidence>
<dbReference type="PANTHER" id="PTHR43808">
    <property type="entry name" value="ACETYLORNITHINE DEACETYLASE"/>
    <property type="match status" value="1"/>
</dbReference>
<dbReference type="Proteomes" id="UP000608579">
    <property type="component" value="Unassembled WGS sequence"/>
</dbReference>
<gene>
    <name evidence="13" type="ORF">EYH45_02845</name>
</gene>
<dbReference type="GO" id="GO:0046872">
    <property type="term" value="F:metal ion binding"/>
    <property type="evidence" value="ECO:0007669"/>
    <property type="project" value="UniProtKB-KW"/>
</dbReference>
<keyword evidence="8" id="KW-0378">Hydrolase</keyword>
<dbReference type="AlphaFoldDB" id="A0A832ZW94"/>
<keyword evidence="9" id="KW-0862">Zinc</keyword>
<comment type="similarity">
    <text evidence="4">Belongs to the peptidase M20A family.</text>
</comment>
<dbReference type="Gene3D" id="3.30.70.360">
    <property type="match status" value="1"/>
</dbReference>
<organism evidence="13 14">
    <name type="scientific">Caldiarchaeum subterraneum</name>
    <dbReference type="NCBI Taxonomy" id="311458"/>
    <lineage>
        <taxon>Archaea</taxon>
        <taxon>Nitrososphaerota</taxon>
        <taxon>Candidatus Caldarchaeales</taxon>
        <taxon>Candidatus Caldarchaeaceae</taxon>
        <taxon>Candidatus Caldarchaeum</taxon>
    </lineage>
</organism>
<feature type="domain" description="Peptidase M20 dimerisation" evidence="12">
    <location>
        <begin position="176"/>
        <end position="271"/>
    </location>
</feature>
<accession>A0A832ZW94</accession>
<evidence type="ECO:0000256" key="1">
    <source>
        <dbReference type="ARBA" id="ARBA00001941"/>
    </source>
</evidence>
<evidence type="ECO:0000256" key="5">
    <source>
        <dbReference type="ARBA" id="ARBA00011921"/>
    </source>
</evidence>
<dbReference type="InterPro" id="IPR010182">
    <property type="entry name" value="ArgE/DapE"/>
</dbReference>
<evidence type="ECO:0000313" key="14">
    <source>
        <dbReference type="Proteomes" id="UP000608579"/>
    </source>
</evidence>
<dbReference type="Pfam" id="PF07687">
    <property type="entry name" value="M20_dimer"/>
    <property type="match status" value="1"/>
</dbReference>
<evidence type="ECO:0000313" key="13">
    <source>
        <dbReference type="EMBL" id="HIQ29482.1"/>
    </source>
</evidence>
<name>A0A832ZW94_CALS0</name>
<dbReference type="CDD" id="cd08659">
    <property type="entry name" value="M20_ArgE_DapE-like"/>
    <property type="match status" value="1"/>
</dbReference>
<keyword evidence="10" id="KW-0170">Cobalt</keyword>
<evidence type="ECO:0000256" key="9">
    <source>
        <dbReference type="ARBA" id="ARBA00022833"/>
    </source>
</evidence>
<evidence type="ECO:0000256" key="7">
    <source>
        <dbReference type="ARBA" id="ARBA00022723"/>
    </source>
</evidence>
<evidence type="ECO:0000256" key="8">
    <source>
        <dbReference type="ARBA" id="ARBA00022801"/>
    </source>
</evidence>
<protein>
    <recommendedName>
        <fullName evidence="6">Probable succinyl-diaminopimelate desuccinylase</fullName>
        <ecNumber evidence="5">3.5.1.18</ecNumber>
    </recommendedName>
</protein>
<sequence>MKLHGVERFVVDVTKTLVRINTENPPGREREAAGYVADLTAELGLRTTIQEFAGNRANVVAILEAGEGDSIMLNSHLDTVPVGDIDSWPLNPFEAVERDGRIYGRGAADAKGPVASMLGALKMLIESEARLRGKVIFAAVADEEAAGLGSVNLVKQGYAANYVIIGEPTSLQLCRGNYGRIEFSLTVKGKPSHASLPQLGVNAINITADLIKIINTSWRDIYKNDKITATVIEGGIKPNVVPDYCRLKIDYREAARRGAEKVKKRLDKLISGAVRRKYKKASYTLSINNYAPAVVTSRKSKLVRTASEVLKEARLKHNPVLFPATTDLSRITQHINAEGIVLGPGGIETAHTNDEYVEIRELTLASQIYAEIITKMLSGEKDE</sequence>
<evidence type="ECO:0000256" key="6">
    <source>
        <dbReference type="ARBA" id="ARBA00016853"/>
    </source>
</evidence>
<dbReference type="Pfam" id="PF01546">
    <property type="entry name" value="Peptidase_M20"/>
    <property type="match status" value="1"/>
</dbReference>
<evidence type="ECO:0000256" key="11">
    <source>
        <dbReference type="ARBA" id="ARBA00051301"/>
    </source>
</evidence>
<dbReference type="Gene3D" id="3.40.630.10">
    <property type="entry name" value="Zn peptidases"/>
    <property type="match status" value="2"/>
</dbReference>